<evidence type="ECO:0000256" key="1">
    <source>
        <dbReference type="SAM" id="SignalP"/>
    </source>
</evidence>
<dbReference type="RefSeq" id="WP_324276340.1">
    <property type="nucleotide sequence ID" value="NZ_CP141261.1"/>
</dbReference>
<organism evidence="2 3">
    <name type="scientific">Blastococcus brunescens</name>
    <dbReference type="NCBI Taxonomy" id="1564165"/>
    <lineage>
        <taxon>Bacteria</taxon>
        <taxon>Bacillati</taxon>
        <taxon>Actinomycetota</taxon>
        <taxon>Actinomycetes</taxon>
        <taxon>Geodermatophilales</taxon>
        <taxon>Geodermatophilaceae</taxon>
        <taxon>Blastococcus</taxon>
    </lineage>
</organism>
<accession>A0ABZ1B4C9</accession>
<feature type="chain" id="PRO_5045152144" evidence="1">
    <location>
        <begin position="19"/>
        <end position="143"/>
    </location>
</feature>
<evidence type="ECO:0000313" key="3">
    <source>
        <dbReference type="Proteomes" id="UP001324287"/>
    </source>
</evidence>
<feature type="signal peptide" evidence="1">
    <location>
        <begin position="1"/>
        <end position="18"/>
    </location>
</feature>
<protein>
    <submittedName>
        <fullName evidence="2">Uncharacterized protein</fullName>
    </submittedName>
</protein>
<name>A0ABZ1B4C9_9ACTN</name>
<dbReference type="EMBL" id="CP141261">
    <property type="protein sequence ID" value="WRL65016.1"/>
    <property type="molecule type" value="Genomic_DNA"/>
</dbReference>
<keyword evidence="1" id="KW-0732">Signal</keyword>
<dbReference type="Proteomes" id="UP001324287">
    <property type="component" value="Chromosome"/>
</dbReference>
<reference evidence="2 3" key="1">
    <citation type="submission" date="2023-12" db="EMBL/GenBank/DDBJ databases">
        <title>Blastococcus brunescens sp. nov., an actonobacterium isolated from sandstone collected in sahara desert.</title>
        <authorList>
            <person name="Gtari M."/>
            <person name="Ghodhbane F."/>
        </authorList>
    </citation>
    <scope>NUCLEOTIDE SEQUENCE [LARGE SCALE GENOMIC DNA]</scope>
    <source>
        <strain evidence="2 3">BMG 8361</strain>
    </source>
</reference>
<proteinExistence type="predicted"/>
<evidence type="ECO:0000313" key="2">
    <source>
        <dbReference type="EMBL" id="WRL65016.1"/>
    </source>
</evidence>
<sequence length="143" mass="14436">MLICLILPLAGCAGVADAGPGTRSADVAVPSYRPTPDAPDYCDALAGSTHLAGVPAAVGVLAAERGDVEAELELTAAIDELRLIGDGVSDQGGSPRLRAAVDDLVDALNSARDDGVTTSVREVVSAALDDVGRLVQPACRFPS</sequence>
<keyword evidence="3" id="KW-1185">Reference proteome</keyword>
<gene>
    <name evidence="2" type="ORF">U6N30_04710</name>
</gene>